<comment type="function">
    <text evidence="6">Associates with the EF-Tu.GDP complex and induces the exchange of GDP to GTP. It remains bound to the aminoacyl-tRNA.EF-Tu.GTP complex up to the GTP hydrolysis stage on the ribosome.</text>
</comment>
<gene>
    <name evidence="10" type="ORF">MONBRDRAFT_31583</name>
</gene>
<feature type="region of interest" description="Disordered" evidence="7">
    <location>
        <begin position="1016"/>
        <end position="1039"/>
    </location>
</feature>
<dbReference type="InterPro" id="IPR014039">
    <property type="entry name" value="Transl_elong_EFTs/EF1B_dimer"/>
</dbReference>
<dbReference type="InterPro" id="IPR036402">
    <property type="entry name" value="EF-Ts_dimer_sf"/>
</dbReference>
<feature type="compositionally biased region" description="Polar residues" evidence="7">
    <location>
        <begin position="1090"/>
        <end position="1101"/>
    </location>
</feature>
<feature type="domain" description="Transcription initiation factor TFIID subunit 1 histone acetyltransferase" evidence="9">
    <location>
        <begin position="577"/>
        <end position="1076"/>
    </location>
</feature>
<feature type="region of interest" description="Disordered" evidence="7">
    <location>
        <begin position="292"/>
        <end position="314"/>
    </location>
</feature>
<dbReference type="GO" id="GO:0051123">
    <property type="term" value="P:RNA polymerase II preinitiation complex assembly"/>
    <property type="evidence" value="ECO:0000318"/>
    <property type="project" value="GO_Central"/>
</dbReference>
<feature type="compositionally biased region" description="Acidic residues" evidence="7">
    <location>
        <begin position="485"/>
        <end position="497"/>
    </location>
</feature>
<keyword evidence="4 6" id="KW-0648">Protein biosynthesis</keyword>
<dbReference type="PANTHER" id="PTHR13900">
    <property type="entry name" value="TRANSCRIPTION INITIATION FACTOR TFIID"/>
    <property type="match status" value="1"/>
</dbReference>
<evidence type="ECO:0000256" key="2">
    <source>
        <dbReference type="ARBA" id="ARBA00005532"/>
    </source>
</evidence>
<comment type="similarity">
    <text evidence="2 6">Belongs to the EF-Ts family.</text>
</comment>
<sequence length="1707" mass="191128">MADDSPAQDCPSSPHAHPAVCRVFCTMDTHMDTSEDGDPPITPPPDLKDIAPWRTASDDEADETLGSLFPNFKYGERLRVSALLDEREPELGDIARPGGRPASPHLVVQQRDDEGEEFDRSIMTRALEDNSDSATVTAQKAAALPKVARHISLRLPPAVMTSTLETHTSLLLLISCPFCTLPDRSLPLSQPPSVSLKLSLSNPLPQTLSFKLSLSNSLSLSQTLSLSLKLSPSNSLPQTLPLKLSPSNSLLLALLHMFLTLGTSLLRFSQPRCLLAHERAEQLASREAAEALLESEDSVQQTSNYQNEPPSHRGGLPLACLVNWEDNIIWEHPNGQQASGVNANVHEVYTEIMSSNRDINLADAEDRQKRDEEQQERNRREKEARSRNPKGPTNEGDTKAEKRRRNKSPKVKTVKKQEQERLQLKYGVATDAKHVVPIMAVNSMPKPVVDVSTAVSELPPINEHLCYERWENKIYWTKDDIESSSSEEEPDEEDGQDEDHLAKHKKRHSNLYLDLNDPLFVSDYAVRAPTFKRYMILHQGRGRQYVADWKLERIAKVMAERGPFAEAANQAMGLQRFNVSNDFFYQPRVGTQTEQRHAWRSMLQYHVRHPRPARRVYQKFFPWKQPFMSFRHWHRPLLKPEKKPCVLANGSQVTAQFAPALEEFRRGSKRAFHKTWEISAFYDQLVVLEYAEEYPPLLCRPSMCSELRCYYRKIKANDRTRPSIELGTLAILNTNEESPFLGTLPPGHPVMSIENNLFRAPIYDQKLEQTDFLLVKRNDQWFILRLKTAFVVGQTLPKLEVPAPNSKREQDLEKRHLEMIIINLFNNKMTDPRRSPNDPVLLRVDDVRRTTNSTDSSIRKVLKEYATFKRHAASDFKGAWEWRSVDKKNKIGQELLEGKFSPEDFCAYESMKAAEQRLVDMGYRLANDKNLEAIDETDPGTSKGRRFWSVLLLTLGRTMWVQVDERRLAPWQITKNFVDCIKRSCLLAVTGAGDPTGHSLGYSFLRLANKPAANRRDDEMLPELPESRNKQLGKMSSKDKDLRKLNLKEARELLHQKYGLGMDYLNSLPRWQCISLVRYKANEEADEQGKTLNYSRGTKSSAAEHKMRFTSDSQLVFDNERKSLENDEILSEPETSDGEDGGADGDDDLSDLDGEDAGEDRAEAKAARELRAMISQDRERAQTASQEDAATVNEVASGAAAPERRPQAFHLKIVRKVGNRTHTALIQDPKVIQAYLHQRRHPHTPSLRRQQTKGSGGNGRRTESDDDNDEDDDDYQDDDDGRSVVSTASRRSKKSTKGPTQRKATSRSKKRGADGASSVASKRSNLQAESPPAPRELNVNSVINVALQKLANYDQSKTFQTDATAPSGMAIMGLRRLTERARRSEFETAGEFVQALRQLVDLKGDSNPAIRALGNRMITVAEEEFKKHNVVTVAHVKKLREQTALPMKLCREALEASNDNVDAALQWLQDNEEARGQQALGKLAGRSTAQGRLAIAINEQAAAVLQLNCETDFVARNEAFGETSRLGAESLAQWLAQNKAEGNDAHLLSAEEVAAVPVAESDTLADRVKALVAAVGENVALARGAGFVKSGATFGSYVHDNGSYAALVLAETSGADRHVSEQHNPLLDTRAMLVHFLSSRATSEALNKVAQHAAAIDPTGDSAAATVENLLSAPYVFNSSQTVAEFIKSAAKDQTVTVQNVLRWERS</sequence>
<evidence type="ECO:0000256" key="6">
    <source>
        <dbReference type="HAMAP-Rule" id="MF_03135"/>
    </source>
</evidence>
<dbReference type="HAMAP" id="MF_00050">
    <property type="entry name" value="EF_Ts"/>
    <property type="match status" value="1"/>
</dbReference>
<dbReference type="GO" id="GO:0005669">
    <property type="term" value="C:transcription factor TFIID complex"/>
    <property type="evidence" value="ECO:0000318"/>
    <property type="project" value="GO_Central"/>
</dbReference>
<protein>
    <recommendedName>
        <fullName evidence="6">Elongation factor Ts, mitochondrial</fullName>
        <shortName evidence="6">EF-Ts</shortName>
        <shortName evidence="6">EF-TsMt</shortName>
    </recommendedName>
</protein>
<dbReference type="KEGG" id="mbr:MONBRDRAFT_31583"/>
<dbReference type="SUPFAM" id="SSF54713">
    <property type="entry name" value="Elongation factor Ts (EF-Ts), dimerisation domain"/>
    <property type="match status" value="1"/>
</dbReference>
<dbReference type="PANTHER" id="PTHR13900:SF0">
    <property type="entry name" value="TRANSCRIPTION INITIATION FACTOR TFIID SUBUNIT 1"/>
    <property type="match status" value="1"/>
</dbReference>
<dbReference type="CDD" id="cd14275">
    <property type="entry name" value="UBA_EF-Ts"/>
    <property type="match status" value="1"/>
</dbReference>
<feature type="compositionally biased region" description="Acidic residues" evidence="7">
    <location>
        <begin position="1264"/>
        <end position="1280"/>
    </location>
</feature>
<dbReference type="GO" id="GO:0016251">
    <property type="term" value="F:RNA polymerase II general transcription initiation factor activity"/>
    <property type="evidence" value="ECO:0000318"/>
    <property type="project" value="GO_Central"/>
</dbReference>
<dbReference type="InterPro" id="IPR009060">
    <property type="entry name" value="UBA-like_sf"/>
</dbReference>
<dbReference type="Proteomes" id="UP000001357">
    <property type="component" value="Unassembled WGS sequence"/>
</dbReference>
<keyword evidence="11" id="KW-1185">Reference proteome</keyword>
<reference evidence="10 11" key="1">
    <citation type="journal article" date="2008" name="Nature">
        <title>The genome of the choanoflagellate Monosiga brevicollis and the origin of metazoans.</title>
        <authorList>
            <consortium name="JGI Sequencing"/>
            <person name="King N."/>
            <person name="Westbrook M.J."/>
            <person name="Young S.L."/>
            <person name="Kuo A."/>
            <person name="Abedin M."/>
            <person name="Chapman J."/>
            <person name="Fairclough S."/>
            <person name="Hellsten U."/>
            <person name="Isogai Y."/>
            <person name="Letunic I."/>
            <person name="Marr M."/>
            <person name="Pincus D."/>
            <person name="Putnam N."/>
            <person name="Rokas A."/>
            <person name="Wright K.J."/>
            <person name="Zuzow R."/>
            <person name="Dirks W."/>
            <person name="Good M."/>
            <person name="Goodstein D."/>
            <person name="Lemons D."/>
            <person name="Li W."/>
            <person name="Lyons J.B."/>
            <person name="Morris A."/>
            <person name="Nichols S."/>
            <person name="Richter D.J."/>
            <person name="Salamov A."/>
            <person name="Bork P."/>
            <person name="Lim W.A."/>
            <person name="Manning G."/>
            <person name="Miller W.T."/>
            <person name="McGinnis W."/>
            <person name="Shapiro H."/>
            <person name="Tjian R."/>
            <person name="Grigoriev I.V."/>
            <person name="Rokhsar D."/>
        </authorList>
    </citation>
    <scope>NUCLEOTIDE SEQUENCE [LARGE SCALE GENOMIC DNA]</scope>
    <source>
        <strain evidence="11">MX1 / ATCC 50154</strain>
    </source>
</reference>
<organism evidence="10 11">
    <name type="scientific">Monosiga brevicollis</name>
    <name type="common">Choanoflagellate</name>
    <dbReference type="NCBI Taxonomy" id="81824"/>
    <lineage>
        <taxon>Eukaryota</taxon>
        <taxon>Choanoflagellata</taxon>
        <taxon>Craspedida</taxon>
        <taxon>Salpingoecidae</taxon>
        <taxon>Monosiga</taxon>
    </lineage>
</organism>
<evidence type="ECO:0000256" key="1">
    <source>
        <dbReference type="ARBA" id="ARBA00004123"/>
    </source>
</evidence>
<feature type="region of interest" description="Disordered" evidence="7">
    <location>
        <begin position="359"/>
        <end position="420"/>
    </location>
</feature>
<evidence type="ECO:0000259" key="9">
    <source>
        <dbReference type="Pfam" id="PF12157"/>
    </source>
</evidence>
<dbReference type="STRING" id="81824.A9UU60"/>
<dbReference type="Pfam" id="PF12157">
    <property type="entry name" value="DUF3591"/>
    <property type="match status" value="1"/>
</dbReference>
<dbReference type="Gene3D" id="3.30.479.20">
    <property type="entry name" value="Elongation factor Ts, dimerisation domain"/>
    <property type="match status" value="1"/>
</dbReference>
<keyword evidence="3 6" id="KW-0251">Elongation factor</keyword>
<dbReference type="GO" id="GO:0005739">
    <property type="term" value="C:mitochondrion"/>
    <property type="evidence" value="ECO:0007669"/>
    <property type="project" value="UniProtKB-SubCell"/>
</dbReference>
<feature type="region of interest" description="Disordered" evidence="7">
    <location>
        <begin position="1240"/>
        <end position="1335"/>
    </location>
</feature>
<keyword evidence="5" id="KW-0539">Nucleus</keyword>
<evidence type="ECO:0000256" key="7">
    <source>
        <dbReference type="SAM" id="MobiDB-lite"/>
    </source>
</evidence>
<feature type="compositionally biased region" description="Basic and acidic residues" evidence="7">
    <location>
        <begin position="364"/>
        <end position="386"/>
    </location>
</feature>
<dbReference type="RefSeq" id="XP_001743787.1">
    <property type="nucleotide sequence ID" value="XM_001743735.1"/>
</dbReference>
<feature type="compositionally biased region" description="Basic residues" evidence="7">
    <location>
        <begin position="401"/>
        <end position="414"/>
    </location>
</feature>
<dbReference type="SUPFAM" id="SSF46934">
    <property type="entry name" value="UBA-like"/>
    <property type="match status" value="1"/>
</dbReference>
<accession>A9UU60</accession>
<dbReference type="GO" id="GO:0004402">
    <property type="term" value="F:histone acetyltransferase activity"/>
    <property type="evidence" value="ECO:0007669"/>
    <property type="project" value="InterPro"/>
</dbReference>
<comment type="subcellular location">
    <subcellularLocation>
        <location evidence="6">Mitochondrion</location>
    </subcellularLocation>
    <subcellularLocation>
        <location evidence="1">Nucleus</location>
    </subcellularLocation>
</comment>
<evidence type="ECO:0000256" key="5">
    <source>
        <dbReference type="ARBA" id="ARBA00023242"/>
    </source>
</evidence>
<keyword evidence="6" id="KW-0496">Mitochondrion</keyword>
<feature type="region of interest" description="Disordered" evidence="7">
    <location>
        <begin position="30"/>
        <end position="49"/>
    </location>
</feature>
<evidence type="ECO:0000256" key="4">
    <source>
        <dbReference type="ARBA" id="ARBA00022917"/>
    </source>
</evidence>
<dbReference type="InParanoid" id="A9UU60"/>
<dbReference type="GO" id="GO:0017025">
    <property type="term" value="F:TBP-class protein binding"/>
    <property type="evidence" value="ECO:0000318"/>
    <property type="project" value="GO_Central"/>
</dbReference>
<feature type="region of interest" description="Disordered" evidence="7">
    <location>
        <begin position="481"/>
        <end position="503"/>
    </location>
</feature>
<dbReference type="GO" id="GO:0003746">
    <property type="term" value="F:translation elongation factor activity"/>
    <property type="evidence" value="ECO:0007669"/>
    <property type="project" value="UniProtKB-UniRule"/>
</dbReference>
<dbReference type="InterPro" id="IPR001816">
    <property type="entry name" value="Transl_elong_EFTs/EF1B"/>
</dbReference>
<feature type="compositionally biased region" description="Acidic residues" evidence="7">
    <location>
        <begin position="1126"/>
        <end position="1158"/>
    </location>
</feature>
<dbReference type="Gene3D" id="1.10.8.10">
    <property type="entry name" value="DNA helicase RuvA subunit, C-terminal domain"/>
    <property type="match status" value="1"/>
</dbReference>
<dbReference type="InterPro" id="IPR040240">
    <property type="entry name" value="TAF1"/>
</dbReference>
<evidence type="ECO:0000256" key="3">
    <source>
        <dbReference type="ARBA" id="ARBA00022768"/>
    </source>
</evidence>
<dbReference type="GeneID" id="5889205"/>
<dbReference type="Pfam" id="PF00889">
    <property type="entry name" value="EF_TS"/>
    <property type="match status" value="1"/>
</dbReference>
<dbReference type="eggNOG" id="KOG1071">
    <property type="taxonomic scope" value="Eukaryota"/>
</dbReference>
<feature type="compositionally biased region" description="Basic and acidic residues" evidence="7">
    <location>
        <begin position="1159"/>
        <end position="1181"/>
    </location>
</feature>
<evidence type="ECO:0000259" key="8">
    <source>
        <dbReference type="Pfam" id="PF00889"/>
    </source>
</evidence>
<proteinExistence type="inferred from homology"/>
<feature type="region of interest" description="Disordered" evidence="7">
    <location>
        <begin position="1085"/>
        <end position="1204"/>
    </location>
</feature>
<name>A9UU60_MONBE</name>
<dbReference type="InterPro" id="IPR022591">
    <property type="entry name" value="TAF1_HAT_dom"/>
</dbReference>
<dbReference type="EMBL" id="CH991545">
    <property type="protein sequence ID" value="EDQ91365.1"/>
    <property type="molecule type" value="Genomic_DNA"/>
</dbReference>
<dbReference type="FunFam" id="1.10.8.10:FF:000001">
    <property type="entry name" value="Elongation factor Ts"/>
    <property type="match status" value="1"/>
</dbReference>
<feature type="compositionally biased region" description="Polar residues" evidence="7">
    <location>
        <begin position="1318"/>
        <end position="1328"/>
    </location>
</feature>
<evidence type="ECO:0000313" key="11">
    <source>
        <dbReference type="Proteomes" id="UP000001357"/>
    </source>
</evidence>
<evidence type="ECO:0000313" key="10">
    <source>
        <dbReference type="EMBL" id="EDQ91365.1"/>
    </source>
</evidence>
<feature type="compositionally biased region" description="Basic and acidic residues" evidence="7">
    <location>
        <begin position="1016"/>
        <end position="1029"/>
    </location>
</feature>
<dbReference type="eggNOG" id="KOG0008">
    <property type="taxonomic scope" value="Eukaryota"/>
</dbReference>
<feature type="domain" description="Translation elongation factor EFTs/EF1B dimerisation" evidence="8">
    <location>
        <begin position="1502"/>
        <end position="1659"/>
    </location>
</feature>
<feature type="compositionally biased region" description="Polar residues" evidence="7">
    <location>
        <begin position="298"/>
        <end position="309"/>
    </location>
</feature>